<dbReference type="NCBIfam" id="TIGR01444">
    <property type="entry name" value="fkbM_fam"/>
    <property type="match status" value="1"/>
</dbReference>
<reference evidence="2 3" key="1">
    <citation type="journal article" date="2013" name="BMC Genomics">
        <title>Reconstruction of the lipid metabolism for the microalga Monoraphidium neglectum from its genome sequence reveals characteristics suitable for biofuel production.</title>
        <authorList>
            <person name="Bogen C."/>
            <person name="Al-Dilaimi A."/>
            <person name="Albersmeier A."/>
            <person name="Wichmann J."/>
            <person name="Grundmann M."/>
            <person name="Rupp O."/>
            <person name="Lauersen K.J."/>
            <person name="Blifernez-Klassen O."/>
            <person name="Kalinowski J."/>
            <person name="Goesmann A."/>
            <person name="Mussgnug J.H."/>
            <person name="Kruse O."/>
        </authorList>
    </citation>
    <scope>NUCLEOTIDE SEQUENCE [LARGE SCALE GENOMIC DNA]</scope>
    <source>
        <strain evidence="2 3">SAG 48.87</strain>
    </source>
</reference>
<dbReference type="GeneID" id="25741406"/>
<dbReference type="InterPro" id="IPR029063">
    <property type="entry name" value="SAM-dependent_MTases_sf"/>
</dbReference>
<dbReference type="RefSeq" id="XP_013898452.1">
    <property type="nucleotide sequence ID" value="XM_014042998.1"/>
</dbReference>
<protein>
    <recommendedName>
        <fullName evidence="1">Methyltransferase FkbM domain-containing protein</fullName>
    </recommendedName>
</protein>
<accession>A0A0D2JJD5</accession>
<feature type="domain" description="Methyltransferase FkbM" evidence="1">
    <location>
        <begin position="60"/>
        <end position="230"/>
    </location>
</feature>
<dbReference type="InterPro" id="IPR006342">
    <property type="entry name" value="FkbM_mtfrase"/>
</dbReference>
<dbReference type="EMBL" id="KK101849">
    <property type="protein sequence ID" value="KIY99432.1"/>
    <property type="molecule type" value="Genomic_DNA"/>
</dbReference>
<dbReference type="AlphaFoldDB" id="A0A0D2JJD5"/>
<dbReference type="OrthoDB" id="542772at2759"/>
<gene>
    <name evidence="2" type="ORF">MNEG_8530</name>
</gene>
<sequence length="285" mass="31472">MVVYASNDIVSDHIKGDTHQWESQETKEMMVALRSPVPASPRDSKHPARWVKKEAPLVVDVGANIGWFTLKAAEAGARVAAFEAMASNIQLVRTSLCANPGLMDRVALYNTGLGTQRATCSIISDVSNMGDGHTICDKDTKDVIKQWKSEFGRDYVVRGEMRVRRLDSLIEEDVQFMKIDVEGFEAEVLKGAAQLLDNHNVWFIAAACNHNKLKEAGKAEYLKFLNDQGYYISTQGFQGPFINIDDIEAGRPSSLPSHSLYCVKKLLIDAAGGPNKRRPSDVAKS</sequence>
<proteinExistence type="predicted"/>
<dbReference type="Pfam" id="PF05050">
    <property type="entry name" value="Methyltransf_21"/>
    <property type="match status" value="1"/>
</dbReference>
<dbReference type="InterPro" id="IPR052514">
    <property type="entry name" value="SAM-dependent_MTase"/>
</dbReference>
<dbReference type="PANTHER" id="PTHR34203:SF13">
    <property type="entry name" value="EXPRESSED PROTEIN"/>
    <property type="match status" value="1"/>
</dbReference>
<dbReference type="KEGG" id="mng:MNEG_8530"/>
<evidence type="ECO:0000313" key="2">
    <source>
        <dbReference type="EMBL" id="KIY99432.1"/>
    </source>
</evidence>
<dbReference type="PANTHER" id="PTHR34203">
    <property type="entry name" value="METHYLTRANSFERASE, FKBM FAMILY PROTEIN"/>
    <property type="match status" value="1"/>
</dbReference>
<evidence type="ECO:0000313" key="3">
    <source>
        <dbReference type="Proteomes" id="UP000054498"/>
    </source>
</evidence>
<name>A0A0D2JJD5_9CHLO</name>
<evidence type="ECO:0000259" key="1">
    <source>
        <dbReference type="Pfam" id="PF05050"/>
    </source>
</evidence>
<dbReference type="Gene3D" id="3.40.50.150">
    <property type="entry name" value="Vaccinia Virus protein VP39"/>
    <property type="match status" value="1"/>
</dbReference>
<dbReference type="SUPFAM" id="SSF53335">
    <property type="entry name" value="S-adenosyl-L-methionine-dependent methyltransferases"/>
    <property type="match status" value="1"/>
</dbReference>
<keyword evidence="3" id="KW-1185">Reference proteome</keyword>
<dbReference type="Proteomes" id="UP000054498">
    <property type="component" value="Unassembled WGS sequence"/>
</dbReference>
<organism evidence="2 3">
    <name type="scientific">Monoraphidium neglectum</name>
    <dbReference type="NCBI Taxonomy" id="145388"/>
    <lineage>
        <taxon>Eukaryota</taxon>
        <taxon>Viridiplantae</taxon>
        <taxon>Chlorophyta</taxon>
        <taxon>core chlorophytes</taxon>
        <taxon>Chlorophyceae</taxon>
        <taxon>CS clade</taxon>
        <taxon>Sphaeropleales</taxon>
        <taxon>Selenastraceae</taxon>
        <taxon>Monoraphidium</taxon>
    </lineage>
</organism>